<accession>A0A1I8EIE9</accession>
<reference evidence="2" key="1">
    <citation type="submission" date="2016-11" db="UniProtKB">
        <authorList>
            <consortium name="WormBaseParasite"/>
        </authorList>
    </citation>
    <scope>IDENTIFICATION</scope>
    <source>
        <strain evidence="2">pt0022</strain>
    </source>
</reference>
<name>A0A1I8EIE9_WUCBA</name>
<dbReference type="WBParaSite" id="maker-PairedContig_224-snap-gene-0.6-mRNA-1">
    <property type="protein sequence ID" value="maker-PairedContig_224-snap-gene-0.6-mRNA-1"/>
    <property type="gene ID" value="maker-PairedContig_224-snap-gene-0.6"/>
</dbReference>
<dbReference type="STRING" id="6293.A0A1I8EIE9"/>
<dbReference type="AlphaFoldDB" id="A0A1I8EIE9"/>
<proteinExistence type="predicted"/>
<protein>
    <submittedName>
        <fullName evidence="2">Uncharacterized protein</fullName>
    </submittedName>
</protein>
<feature type="region of interest" description="Disordered" evidence="1">
    <location>
        <begin position="1"/>
        <end position="23"/>
    </location>
</feature>
<evidence type="ECO:0000256" key="1">
    <source>
        <dbReference type="SAM" id="MobiDB-lite"/>
    </source>
</evidence>
<evidence type="ECO:0000313" key="2">
    <source>
        <dbReference type="WBParaSite" id="maker-PairedContig_224-snap-gene-0.6-mRNA-1"/>
    </source>
</evidence>
<organism evidence="2">
    <name type="scientific">Wuchereria bancrofti</name>
    <dbReference type="NCBI Taxonomy" id="6293"/>
    <lineage>
        <taxon>Eukaryota</taxon>
        <taxon>Metazoa</taxon>
        <taxon>Ecdysozoa</taxon>
        <taxon>Nematoda</taxon>
        <taxon>Chromadorea</taxon>
        <taxon>Rhabditida</taxon>
        <taxon>Spirurina</taxon>
        <taxon>Spiruromorpha</taxon>
        <taxon>Filarioidea</taxon>
        <taxon>Onchocercidae</taxon>
        <taxon>Wuchereria</taxon>
    </lineage>
</organism>
<feature type="compositionally biased region" description="Low complexity" evidence="1">
    <location>
        <begin position="12"/>
        <end position="23"/>
    </location>
</feature>
<sequence>MKIHSMILQKRQAASGATATQQGATDVQRGSQYVVHHQQQRGCIAYGQSVQQAIYVSRFNQDIN</sequence>